<comment type="caution">
    <text evidence="2">The sequence shown here is derived from an EMBL/GenBank/DDBJ whole genome shotgun (WGS) entry which is preliminary data.</text>
</comment>
<organism evidence="2 3">
    <name type="scientific">Datura stramonium</name>
    <name type="common">Jimsonweed</name>
    <name type="synonym">Common thornapple</name>
    <dbReference type="NCBI Taxonomy" id="4076"/>
    <lineage>
        <taxon>Eukaryota</taxon>
        <taxon>Viridiplantae</taxon>
        <taxon>Streptophyta</taxon>
        <taxon>Embryophyta</taxon>
        <taxon>Tracheophyta</taxon>
        <taxon>Spermatophyta</taxon>
        <taxon>Magnoliopsida</taxon>
        <taxon>eudicotyledons</taxon>
        <taxon>Gunneridae</taxon>
        <taxon>Pentapetalae</taxon>
        <taxon>asterids</taxon>
        <taxon>lamiids</taxon>
        <taxon>Solanales</taxon>
        <taxon>Solanaceae</taxon>
        <taxon>Solanoideae</taxon>
        <taxon>Datureae</taxon>
        <taxon>Datura</taxon>
    </lineage>
</organism>
<dbReference type="EMBL" id="JACEIK010008241">
    <property type="protein sequence ID" value="MCE3051185.1"/>
    <property type="molecule type" value="Genomic_DNA"/>
</dbReference>
<dbReference type="Proteomes" id="UP000823775">
    <property type="component" value="Unassembled WGS sequence"/>
</dbReference>
<evidence type="ECO:0000313" key="3">
    <source>
        <dbReference type="Proteomes" id="UP000823775"/>
    </source>
</evidence>
<keyword evidence="1" id="KW-0472">Membrane</keyword>
<name>A0ABS8WNV8_DATST</name>
<protein>
    <submittedName>
        <fullName evidence="2">Uncharacterized protein</fullName>
    </submittedName>
</protein>
<feature type="transmembrane region" description="Helical" evidence="1">
    <location>
        <begin position="31"/>
        <end position="53"/>
    </location>
</feature>
<evidence type="ECO:0000256" key="1">
    <source>
        <dbReference type="SAM" id="Phobius"/>
    </source>
</evidence>
<reference evidence="2 3" key="1">
    <citation type="journal article" date="2021" name="BMC Genomics">
        <title>Datura genome reveals duplications of psychoactive alkaloid biosynthetic genes and high mutation rate following tissue culture.</title>
        <authorList>
            <person name="Rajewski A."/>
            <person name="Carter-House D."/>
            <person name="Stajich J."/>
            <person name="Litt A."/>
        </authorList>
    </citation>
    <scope>NUCLEOTIDE SEQUENCE [LARGE SCALE GENOMIC DNA]</scope>
    <source>
        <strain evidence="2">AR-01</strain>
    </source>
</reference>
<proteinExistence type="predicted"/>
<sequence length="116" mass="12121">MRKGGEGPDLVVLGAVGRSERKKKKKEEGSGGCMVVVFFTGVVEMVAGINGGFQRWSGRGSERTMVQLLVLVWKLGVFPAMEISSGNEDGSGVRCCGRGSEGTVVVAGDKGGGERE</sequence>
<feature type="non-terminal residue" evidence="2">
    <location>
        <position position="116"/>
    </location>
</feature>
<keyword evidence="1" id="KW-1133">Transmembrane helix</keyword>
<evidence type="ECO:0000313" key="2">
    <source>
        <dbReference type="EMBL" id="MCE3051185.1"/>
    </source>
</evidence>
<keyword evidence="3" id="KW-1185">Reference proteome</keyword>
<gene>
    <name evidence="2" type="ORF">HAX54_049085</name>
</gene>
<keyword evidence="1" id="KW-0812">Transmembrane</keyword>
<accession>A0ABS8WNV8</accession>